<feature type="transmembrane region" description="Helical" evidence="1">
    <location>
        <begin position="33"/>
        <end position="51"/>
    </location>
</feature>
<dbReference type="AlphaFoldDB" id="A0A1F2PKW5"/>
<feature type="transmembrane region" description="Helical" evidence="1">
    <location>
        <begin position="7"/>
        <end position="27"/>
    </location>
</feature>
<keyword evidence="1" id="KW-0472">Membrane</keyword>
<name>A0A1F2PKW5_9FIRM</name>
<dbReference type="Proteomes" id="UP000176244">
    <property type="component" value="Unassembled WGS sequence"/>
</dbReference>
<keyword evidence="1" id="KW-0812">Transmembrane</keyword>
<sequence length="241" mass="27810">MIKQVFRWWLMVLLLLAAGGLIAGLLIGAELVWGLALGFLVLLLLVPVLVIRAQRLGRSETDPVLVSWSYSRAEARQVARDLLAWQRQRNRWLAPFTAGCLALIGGIFVVVLHQQFPDRPLWQWLWLLLPAGLPWGIRGLYHLYLRQQILTAPCETKIGRHFLIWGNVRPVFNQRDTLTAVAAEWHLETDRHYLKLHYHSTERMRYGKAEFDDQVRLLIPAGRDSDARDVIKALQDDKRRG</sequence>
<dbReference type="RefSeq" id="WP_070369895.1">
    <property type="nucleotide sequence ID" value="NZ_LKEU01000013.1"/>
</dbReference>
<proteinExistence type="predicted"/>
<comment type="caution">
    <text evidence="2">The sequence shown here is derived from an EMBL/GenBank/DDBJ whole genome shotgun (WGS) entry which is preliminary data.</text>
</comment>
<evidence type="ECO:0000313" key="2">
    <source>
        <dbReference type="EMBL" id="OFV72059.1"/>
    </source>
</evidence>
<dbReference type="EMBL" id="LKEU01000013">
    <property type="protein sequence ID" value="OFV72059.1"/>
    <property type="molecule type" value="Genomic_DNA"/>
</dbReference>
<dbReference type="OrthoDB" id="9987934at2"/>
<evidence type="ECO:0000256" key="1">
    <source>
        <dbReference type="SAM" id="Phobius"/>
    </source>
</evidence>
<organism evidence="2 3">
    <name type="scientific">Acetobacterium wieringae</name>
    <dbReference type="NCBI Taxonomy" id="52694"/>
    <lineage>
        <taxon>Bacteria</taxon>
        <taxon>Bacillati</taxon>
        <taxon>Bacillota</taxon>
        <taxon>Clostridia</taxon>
        <taxon>Eubacteriales</taxon>
        <taxon>Eubacteriaceae</taxon>
        <taxon>Acetobacterium</taxon>
    </lineage>
</organism>
<dbReference type="STRING" id="52694.ACWI_05330"/>
<reference evidence="2 3" key="1">
    <citation type="submission" date="2015-09" db="EMBL/GenBank/DDBJ databases">
        <title>Genome sequence of Acetobacterium wieringae DSM 1911.</title>
        <authorList>
            <person name="Poehlein A."/>
            <person name="Bengelsdorf F.R."/>
            <person name="Schiel-Bengelsdorf B."/>
            <person name="Duerre P."/>
            <person name="Daniel R."/>
        </authorList>
    </citation>
    <scope>NUCLEOTIDE SEQUENCE [LARGE SCALE GENOMIC DNA]</scope>
    <source>
        <strain evidence="2 3">DSM 1911</strain>
    </source>
</reference>
<protein>
    <submittedName>
        <fullName evidence="2">Uncharacterized protein</fullName>
    </submittedName>
</protein>
<gene>
    <name evidence="2" type="ORF">ACWI_05330</name>
</gene>
<feature type="transmembrane region" description="Helical" evidence="1">
    <location>
        <begin position="124"/>
        <end position="141"/>
    </location>
</feature>
<keyword evidence="1" id="KW-1133">Transmembrane helix</keyword>
<feature type="transmembrane region" description="Helical" evidence="1">
    <location>
        <begin position="92"/>
        <end position="112"/>
    </location>
</feature>
<accession>A0A1F2PKW5</accession>
<evidence type="ECO:0000313" key="3">
    <source>
        <dbReference type="Proteomes" id="UP000176244"/>
    </source>
</evidence>